<dbReference type="InterPro" id="IPR001650">
    <property type="entry name" value="Helicase_C-like"/>
</dbReference>
<dbReference type="Pfam" id="PF00271">
    <property type="entry name" value="Helicase_C"/>
    <property type="match status" value="1"/>
</dbReference>
<dbReference type="AlphaFoldDB" id="A0AAD7UNX5"/>
<name>A0AAD7UNX5_9STRA</name>
<dbReference type="Proteomes" id="UP001230188">
    <property type="component" value="Unassembled WGS sequence"/>
</dbReference>
<keyword evidence="4" id="KW-0067">ATP-binding</keyword>
<sequence length="633" mass="69375">MLAPLRLSAASTILPISKIREELQTYMKSTRLSVIEGGAGCGKTTQVPKYLLDSTDDQIVSVLVVQPRRLAAVASAQRVAAELGESVGETVGYSIYLESRRPRRVDRSIEFATAGLVLARVARDPELSGVTHIVFDEHHERNADADLLLAMVKDNPRFKIVVMSATLQTDALLKYLGVNRCFRVPLGTNFAVGTKFLDDVPISRSHKNALRSTLVDDTDVVPEELVELICHASADAIGRYAKQRADTTQKAVLCFLPGWTEIERVAELLQDHLHECFVYRLHSSVSLAKQQKALEPVRSDKMKVVLATDIAETSLTVPDITLVVDSGLCKTMRYSPTSRVSTLRVETASKAAAKQRLGRVGRVGPGECWRLYSEAQYAEMMPDHVTPELGRTNLESHVLRAATLSQPDLFSRTLDPPPENTVAAATRRLISLRALRSPTDATTTQLGDVLVHLPIDPVLGRALLLGVALGVADDAAAIVALAATPRALDVLLRNANLCRFKEASMALCDAHAGKACLVTARHAIDAALHDIVAGRHPDSTFLDALVATLANDLKANLDRDEVGAREQADEDTDIIRAELVPHSKLKAHKDDPGMYELTIADRHLRAGSRNQKSRNYKDAQSTWREKDRLLPRR</sequence>
<proteinExistence type="predicted"/>
<dbReference type="InterPro" id="IPR007502">
    <property type="entry name" value="Helicase-assoc_dom"/>
</dbReference>
<gene>
    <name evidence="8" type="ORF">CTAYLR_002286</name>
</gene>
<dbReference type="EMBL" id="JAQMWT010000029">
    <property type="protein sequence ID" value="KAJ8613421.1"/>
    <property type="molecule type" value="Genomic_DNA"/>
</dbReference>
<protein>
    <submittedName>
        <fullName evidence="8">Uncharacterized protein</fullName>
    </submittedName>
</protein>
<organism evidence="8 9">
    <name type="scientific">Chrysophaeum taylorii</name>
    <dbReference type="NCBI Taxonomy" id="2483200"/>
    <lineage>
        <taxon>Eukaryota</taxon>
        <taxon>Sar</taxon>
        <taxon>Stramenopiles</taxon>
        <taxon>Ochrophyta</taxon>
        <taxon>Pelagophyceae</taxon>
        <taxon>Pelagomonadales</taxon>
        <taxon>Pelagomonadaceae</taxon>
        <taxon>Chrysophaeum</taxon>
    </lineage>
</organism>
<dbReference type="CDD" id="cd18791">
    <property type="entry name" value="SF2_C_RHA"/>
    <property type="match status" value="1"/>
</dbReference>
<dbReference type="SMART" id="SM00490">
    <property type="entry name" value="HELICc"/>
    <property type="match status" value="1"/>
</dbReference>
<dbReference type="PANTHER" id="PTHR18934">
    <property type="entry name" value="ATP-DEPENDENT RNA HELICASE"/>
    <property type="match status" value="1"/>
</dbReference>
<dbReference type="GO" id="GO:0005524">
    <property type="term" value="F:ATP binding"/>
    <property type="evidence" value="ECO:0007669"/>
    <property type="project" value="UniProtKB-KW"/>
</dbReference>
<evidence type="ECO:0000313" key="8">
    <source>
        <dbReference type="EMBL" id="KAJ8613421.1"/>
    </source>
</evidence>
<dbReference type="PROSITE" id="PS51194">
    <property type="entry name" value="HELICASE_CTER"/>
    <property type="match status" value="1"/>
</dbReference>
<dbReference type="Gene3D" id="3.40.50.300">
    <property type="entry name" value="P-loop containing nucleotide triphosphate hydrolases"/>
    <property type="match status" value="2"/>
</dbReference>
<dbReference type="GO" id="GO:0004386">
    <property type="term" value="F:helicase activity"/>
    <property type="evidence" value="ECO:0007669"/>
    <property type="project" value="UniProtKB-KW"/>
</dbReference>
<feature type="region of interest" description="Disordered" evidence="5">
    <location>
        <begin position="604"/>
        <end position="633"/>
    </location>
</feature>
<keyword evidence="9" id="KW-1185">Reference proteome</keyword>
<evidence type="ECO:0000259" key="6">
    <source>
        <dbReference type="PROSITE" id="PS51192"/>
    </source>
</evidence>
<dbReference type="GO" id="GO:0016787">
    <property type="term" value="F:hydrolase activity"/>
    <property type="evidence" value="ECO:0007669"/>
    <property type="project" value="UniProtKB-KW"/>
</dbReference>
<evidence type="ECO:0000313" key="9">
    <source>
        <dbReference type="Proteomes" id="UP001230188"/>
    </source>
</evidence>
<dbReference type="CDD" id="cd17917">
    <property type="entry name" value="DEXHc_RHA-like"/>
    <property type="match status" value="1"/>
</dbReference>
<keyword evidence="1" id="KW-0547">Nucleotide-binding</keyword>
<comment type="caution">
    <text evidence="8">The sequence shown here is derived from an EMBL/GenBank/DDBJ whole genome shotgun (WGS) entry which is preliminary data.</text>
</comment>
<dbReference type="GO" id="GO:0003723">
    <property type="term" value="F:RNA binding"/>
    <property type="evidence" value="ECO:0007669"/>
    <property type="project" value="TreeGrafter"/>
</dbReference>
<dbReference type="SMART" id="SM00847">
    <property type="entry name" value="HA2"/>
    <property type="match status" value="1"/>
</dbReference>
<dbReference type="Gene3D" id="1.20.120.1080">
    <property type="match status" value="1"/>
</dbReference>
<dbReference type="InterPro" id="IPR027417">
    <property type="entry name" value="P-loop_NTPase"/>
</dbReference>
<dbReference type="SUPFAM" id="SSF52540">
    <property type="entry name" value="P-loop containing nucleoside triphosphate hydrolases"/>
    <property type="match status" value="1"/>
</dbReference>
<feature type="compositionally biased region" description="Basic and acidic residues" evidence="5">
    <location>
        <begin position="623"/>
        <end position="633"/>
    </location>
</feature>
<feature type="domain" description="Helicase C-terminal" evidence="7">
    <location>
        <begin position="240"/>
        <end position="405"/>
    </location>
</feature>
<evidence type="ECO:0000256" key="2">
    <source>
        <dbReference type="ARBA" id="ARBA00022801"/>
    </source>
</evidence>
<evidence type="ECO:0000256" key="3">
    <source>
        <dbReference type="ARBA" id="ARBA00022806"/>
    </source>
</evidence>
<keyword evidence="2" id="KW-0378">Hydrolase</keyword>
<reference evidence="8" key="1">
    <citation type="submission" date="2023-01" db="EMBL/GenBank/DDBJ databases">
        <title>Metagenome sequencing of chrysophaentin producing Chrysophaeum taylorii.</title>
        <authorList>
            <person name="Davison J."/>
            <person name="Bewley C."/>
        </authorList>
    </citation>
    <scope>NUCLEOTIDE SEQUENCE</scope>
    <source>
        <strain evidence="8">NIES-1699</strain>
    </source>
</reference>
<dbReference type="InterPro" id="IPR014001">
    <property type="entry name" value="Helicase_ATP-bd"/>
</dbReference>
<dbReference type="PROSITE" id="PS51192">
    <property type="entry name" value="HELICASE_ATP_BIND_1"/>
    <property type="match status" value="1"/>
</dbReference>
<evidence type="ECO:0000259" key="7">
    <source>
        <dbReference type="PROSITE" id="PS51194"/>
    </source>
</evidence>
<dbReference type="SMART" id="SM00487">
    <property type="entry name" value="DEXDc"/>
    <property type="match status" value="1"/>
</dbReference>
<evidence type="ECO:0000256" key="1">
    <source>
        <dbReference type="ARBA" id="ARBA00022741"/>
    </source>
</evidence>
<evidence type="ECO:0000256" key="4">
    <source>
        <dbReference type="ARBA" id="ARBA00022840"/>
    </source>
</evidence>
<feature type="domain" description="Helicase ATP-binding" evidence="6">
    <location>
        <begin position="24"/>
        <end position="185"/>
    </location>
</feature>
<keyword evidence="3" id="KW-0347">Helicase</keyword>
<evidence type="ECO:0000256" key="5">
    <source>
        <dbReference type="SAM" id="MobiDB-lite"/>
    </source>
</evidence>
<dbReference type="PANTHER" id="PTHR18934:SF99">
    <property type="entry name" value="ATP-DEPENDENT RNA HELICASE DHX37-RELATED"/>
    <property type="match status" value="1"/>
</dbReference>
<accession>A0AAD7UNX5</accession>